<dbReference type="SMART" id="SM00066">
    <property type="entry name" value="GAL4"/>
    <property type="match status" value="1"/>
</dbReference>
<gene>
    <name evidence="5" type="ORF">CFIO01_12482</name>
</gene>
<evidence type="ECO:0000313" key="5">
    <source>
        <dbReference type="EMBL" id="EXF75054.1"/>
    </source>
</evidence>
<organism evidence="5 6">
    <name type="scientific">Colletotrichum fioriniae PJ7</name>
    <dbReference type="NCBI Taxonomy" id="1445577"/>
    <lineage>
        <taxon>Eukaryota</taxon>
        <taxon>Fungi</taxon>
        <taxon>Dikarya</taxon>
        <taxon>Ascomycota</taxon>
        <taxon>Pezizomycotina</taxon>
        <taxon>Sordariomycetes</taxon>
        <taxon>Hypocreomycetidae</taxon>
        <taxon>Glomerellales</taxon>
        <taxon>Glomerellaceae</taxon>
        <taxon>Colletotrichum</taxon>
        <taxon>Colletotrichum acutatum species complex</taxon>
    </lineage>
</organism>
<dbReference type="KEGG" id="cfj:CFIO01_12482"/>
<dbReference type="PANTHER" id="PTHR37534">
    <property type="entry name" value="TRANSCRIPTIONAL ACTIVATOR PROTEIN UGA3"/>
    <property type="match status" value="1"/>
</dbReference>
<dbReference type="GO" id="GO:0008270">
    <property type="term" value="F:zinc ion binding"/>
    <property type="evidence" value="ECO:0007669"/>
    <property type="project" value="InterPro"/>
</dbReference>
<dbReference type="PROSITE" id="PS00463">
    <property type="entry name" value="ZN2_CY6_FUNGAL_1"/>
    <property type="match status" value="1"/>
</dbReference>
<accession>A0A010RBF2</accession>
<dbReference type="eggNOG" id="ENOG502RX7Y">
    <property type="taxonomic scope" value="Eukaryota"/>
</dbReference>
<dbReference type="InterPro" id="IPR001138">
    <property type="entry name" value="Zn2Cys6_DnaBD"/>
</dbReference>
<keyword evidence="2" id="KW-0539">Nucleus</keyword>
<dbReference type="Proteomes" id="UP000020467">
    <property type="component" value="Unassembled WGS sequence"/>
</dbReference>
<feature type="domain" description="Zn(2)-C6 fungal-type" evidence="4">
    <location>
        <begin position="7"/>
        <end position="35"/>
    </location>
</feature>
<proteinExistence type="predicted"/>
<dbReference type="SUPFAM" id="SSF57701">
    <property type="entry name" value="Zn2/Cys6 DNA-binding domain"/>
    <property type="match status" value="1"/>
</dbReference>
<evidence type="ECO:0000313" key="6">
    <source>
        <dbReference type="Proteomes" id="UP000020467"/>
    </source>
</evidence>
<feature type="compositionally biased region" description="Polar residues" evidence="3">
    <location>
        <begin position="107"/>
        <end position="136"/>
    </location>
</feature>
<name>A0A010RBF2_9PEZI</name>
<dbReference type="STRING" id="1445577.A0A010RBF2"/>
<comment type="subcellular location">
    <subcellularLocation>
        <location evidence="1">Nucleus</location>
    </subcellularLocation>
</comment>
<feature type="compositionally biased region" description="Polar residues" evidence="3">
    <location>
        <begin position="144"/>
        <end position="154"/>
    </location>
</feature>
<feature type="compositionally biased region" description="Low complexity" evidence="3">
    <location>
        <begin position="87"/>
        <end position="98"/>
    </location>
</feature>
<dbReference type="Pfam" id="PF11951">
    <property type="entry name" value="Fungal_trans_2"/>
    <property type="match status" value="1"/>
</dbReference>
<dbReference type="GO" id="GO:0005634">
    <property type="term" value="C:nucleus"/>
    <property type="evidence" value="ECO:0007669"/>
    <property type="project" value="UniProtKB-SubCell"/>
</dbReference>
<dbReference type="OrthoDB" id="5213892at2759"/>
<protein>
    <recommendedName>
        <fullName evidence="4">Zn(2)-C6 fungal-type domain-containing protein</fullName>
    </recommendedName>
</protein>
<sequence length="607" mass="68140">MPRETSSCWTCRIRHKKCDESLPVCNVCAGLEITCYSGQEAPDWMDGGPRQQAMTDQFKAEVTKSAKLRRARRVVQRIVGDAHVNDLLPPSTTSGSTGVTARYPLRQNPSTTVTQSNTSHGRDLQSQSISCSNDGTPNPGPQTPAASPETSTPQLPTELEQCYISAYLDYIVPALFPFYYPSILEGGRSWMLVLTLANKSLSHAATSLASHFFALVPVQRRHSERPKCVSQVEAELQKQTHIAMQKAQQDVKEVIRRGVHEDLITGVRLFDSIVHLLYLEAAFGTSENWTMHLDAGITLLQQILHEVNDEEFHGCKWTASCRKVGRLAYPQLDNPPEFPAWTLDQSAFRFFTALLVVHDLVASTALGQPPRLQASYQELLVVDEKPEEVPDRDCSLLLERFIGCQNWAMMLIAEVVALDSWKKAMRKQGSFSNLELFRRGGDLEIKFREGLISLGARELKVRDQRPPWLADYRFAKEESESIMLVTQIWAHAGLIYLHIVLSGWQSASIEISESVAQNLELMMKLGNARWLHTLAWPICVTACLAKKEQEGLVSEVFNLMGDLGRFGPPRLAREVFEAVWLKRDTAVIESWDLEACLNLLGRRVLLG</sequence>
<dbReference type="InterPro" id="IPR036864">
    <property type="entry name" value="Zn2-C6_fun-type_DNA-bd_sf"/>
</dbReference>
<dbReference type="Pfam" id="PF00172">
    <property type="entry name" value="Zn_clus"/>
    <property type="match status" value="1"/>
</dbReference>
<dbReference type="Gene3D" id="4.10.240.10">
    <property type="entry name" value="Zn(2)-C6 fungal-type DNA-binding domain"/>
    <property type="match status" value="1"/>
</dbReference>
<evidence type="ECO:0000256" key="3">
    <source>
        <dbReference type="SAM" id="MobiDB-lite"/>
    </source>
</evidence>
<dbReference type="PROSITE" id="PS50048">
    <property type="entry name" value="ZN2_CY6_FUNGAL_2"/>
    <property type="match status" value="1"/>
</dbReference>
<evidence type="ECO:0000256" key="1">
    <source>
        <dbReference type="ARBA" id="ARBA00004123"/>
    </source>
</evidence>
<comment type="caution">
    <text evidence="5">The sequence shown here is derived from an EMBL/GenBank/DDBJ whole genome shotgun (WGS) entry which is preliminary data.</text>
</comment>
<dbReference type="PANTHER" id="PTHR37534:SF20">
    <property type="entry name" value="PRO1A C6 ZINK-FINGER PROTEIN"/>
    <property type="match status" value="1"/>
</dbReference>
<keyword evidence="6" id="KW-1185">Reference proteome</keyword>
<evidence type="ECO:0000256" key="2">
    <source>
        <dbReference type="ARBA" id="ARBA00023242"/>
    </source>
</evidence>
<dbReference type="GO" id="GO:0000981">
    <property type="term" value="F:DNA-binding transcription factor activity, RNA polymerase II-specific"/>
    <property type="evidence" value="ECO:0007669"/>
    <property type="project" value="InterPro"/>
</dbReference>
<evidence type="ECO:0000259" key="4">
    <source>
        <dbReference type="PROSITE" id="PS50048"/>
    </source>
</evidence>
<dbReference type="CDD" id="cd00067">
    <property type="entry name" value="GAL4"/>
    <property type="match status" value="1"/>
</dbReference>
<dbReference type="EMBL" id="JARH01000931">
    <property type="protein sequence ID" value="EXF75054.1"/>
    <property type="molecule type" value="Genomic_DNA"/>
</dbReference>
<reference evidence="5 6" key="1">
    <citation type="submission" date="2014-02" db="EMBL/GenBank/DDBJ databases">
        <title>The genome sequence of Colletotrichum fioriniae PJ7.</title>
        <authorList>
            <person name="Baroncelli R."/>
            <person name="Thon M.R."/>
        </authorList>
    </citation>
    <scope>NUCLEOTIDE SEQUENCE [LARGE SCALE GENOMIC DNA]</scope>
    <source>
        <strain evidence="5 6">PJ7</strain>
    </source>
</reference>
<dbReference type="AlphaFoldDB" id="A0A010RBF2"/>
<feature type="region of interest" description="Disordered" evidence="3">
    <location>
        <begin position="85"/>
        <end position="154"/>
    </location>
</feature>
<dbReference type="HOGENOM" id="CLU_019313_1_1_1"/>
<dbReference type="InterPro" id="IPR021858">
    <property type="entry name" value="Fun_TF"/>
</dbReference>